<evidence type="ECO:0000256" key="1">
    <source>
        <dbReference type="SAM" id="MobiDB-lite"/>
    </source>
</evidence>
<feature type="region of interest" description="Disordered" evidence="1">
    <location>
        <begin position="88"/>
        <end position="119"/>
    </location>
</feature>
<organism evidence="2 3">
    <name type="scientific">Orchesella dallaii</name>
    <dbReference type="NCBI Taxonomy" id="48710"/>
    <lineage>
        <taxon>Eukaryota</taxon>
        <taxon>Metazoa</taxon>
        <taxon>Ecdysozoa</taxon>
        <taxon>Arthropoda</taxon>
        <taxon>Hexapoda</taxon>
        <taxon>Collembola</taxon>
        <taxon>Entomobryomorpha</taxon>
        <taxon>Entomobryoidea</taxon>
        <taxon>Orchesellidae</taxon>
        <taxon>Orchesellinae</taxon>
        <taxon>Orchesella</taxon>
    </lineage>
</organism>
<sequence>MTVTGPTGVKPPVVELQEKDPGAVPVEHAKEFIQQAKSKVEDDEYKNQMGEQTYYGTVPPAVGASTAANPVTRWKPGVYIFGEAMPKSRSISSPVTSPKKSLQTSAPEDNGENDVENDCRRKIQGTVSLTVSQRPVMKIWNLNQGAKLIFLTRIYQK</sequence>
<accession>A0ABP1QNZ4</accession>
<dbReference type="Proteomes" id="UP001642540">
    <property type="component" value="Unassembled WGS sequence"/>
</dbReference>
<gene>
    <name evidence="2" type="ORF">ODALV1_LOCUS13623</name>
</gene>
<keyword evidence="3" id="KW-1185">Reference proteome</keyword>
<proteinExistence type="predicted"/>
<dbReference type="EMBL" id="CAXLJM020000041">
    <property type="protein sequence ID" value="CAL8109716.1"/>
    <property type="molecule type" value="Genomic_DNA"/>
</dbReference>
<feature type="compositionally biased region" description="Polar residues" evidence="1">
    <location>
        <begin position="89"/>
        <end position="107"/>
    </location>
</feature>
<name>A0ABP1QNZ4_9HEXA</name>
<protein>
    <submittedName>
        <fullName evidence="2">Uncharacterized protein</fullName>
    </submittedName>
</protein>
<feature type="region of interest" description="Disordered" evidence="1">
    <location>
        <begin position="1"/>
        <end position="23"/>
    </location>
</feature>
<reference evidence="2 3" key="1">
    <citation type="submission" date="2024-08" db="EMBL/GenBank/DDBJ databases">
        <authorList>
            <person name="Cucini C."/>
            <person name="Frati F."/>
        </authorList>
    </citation>
    <scope>NUCLEOTIDE SEQUENCE [LARGE SCALE GENOMIC DNA]</scope>
</reference>
<evidence type="ECO:0000313" key="3">
    <source>
        <dbReference type="Proteomes" id="UP001642540"/>
    </source>
</evidence>
<comment type="caution">
    <text evidence="2">The sequence shown here is derived from an EMBL/GenBank/DDBJ whole genome shotgun (WGS) entry which is preliminary data.</text>
</comment>
<evidence type="ECO:0000313" key="2">
    <source>
        <dbReference type="EMBL" id="CAL8109716.1"/>
    </source>
</evidence>
<feature type="compositionally biased region" description="Low complexity" evidence="1">
    <location>
        <begin position="1"/>
        <end position="14"/>
    </location>
</feature>